<dbReference type="EMBL" id="JAHYXK010000015">
    <property type="protein sequence ID" value="MBW7468459.1"/>
    <property type="molecule type" value="Genomic_DNA"/>
</dbReference>
<sequence length="423" mass="47083">MKATFTLFLLLTCTLAFGQKSFVAGYYLTHTGDTVQAHINDQNWKKNPSVIEIRNDQNSYVVQKLNVTDIRGFALSTGDAFEAFIVDLEKSSAKADEIVLLGSQPVVVRDTVFLRAIVKGNVSLFYLNDQDSQEHFFIKKGEEAPVELIYRTVPQQNGDRVGYMQVAIYKGMLTAKLTDCPEVAGKIPGVSFKLTSLKTIIENYNHCVSGTKGDFQAAEEKMTFRLAGSGGLTYTSLAIKNDPDKSISGKDYNGVSYTFGVSLISTFPRRKGRSSLLTEIMYKPLKASGTGKEVNSFSEEVYKTTTTTFDMAYVGVNILGRYIVADTKLRPYIMAGMGHNLLVSNKSRQVIYNRFYDEETTTEKKMNTDDLRKYEQSLQVGIGAEIKNILAELRFENGNGFSPVSGIKTINNSLSFRVGYMLK</sequence>
<dbReference type="InterPro" id="IPR025665">
    <property type="entry name" value="Beta-barrel_OMP_2"/>
</dbReference>
<keyword evidence="1" id="KW-0732">Signal</keyword>
<dbReference type="RefSeq" id="WP_219878334.1">
    <property type="nucleotide sequence ID" value="NZ_JAHYXK010000015.1"/>
</dbReference>
<proteinExistence type="predicted"/>
<comment type="caution">
    <text evidence="3">The sequence shown here is derived from an EMBL/GenBank/DDBJ whole genome shotgun (WGS) entry which is preliminary data.</text>
</comment>
<protein>
    <submittedName>
        <fullName evidence="3">PorT family protein</fullName>
    </submittedName>
</protein>
<feature type="chain" id="PRO_5046032907" evidence="1">
    <location>
        <begin position="19"/>
        <end position="423"/>
    </location>
</feature>
<dbReference type="Pfam" id="PF13568">
    <property type="entry name" value="OMP_b-brl_2"/>
    <property type="match status" value="1"/>
</dbReference>
<feature type="signal peptide" evidence="1">
    <location>
        <begin position="1"/>
        <end position="18"/>
    </location>
</feature>
<evidence type="ECO:0000313" key="4">
    <source>
        <dbReference type="Proteomes" id="UP000813018"/>
    </source>
</evidence>
<feature type="domain" description="Outer membrane protein beta-barrel" evidence="2">
    <location>
        <begin position="223"/>
        <end position="396"/>
    </location>
</feature>
<accession>A0ABS7CXA0</accession>
<gene>
    <name evidence="3" type="ORF">K0O23_15385</name>
</gene>
<keyword evidence="4" id="KW-1185">Reference proteome</keyword>
<evidence type="ECO:0000313" key="3">
    <source>
        <dbReference type="EMBL" id="MBW7468459.1"/>
    </source>
</evidence>
<dbReference type="Proteomes" id="UP000813018">
    <property type="component" value="Unassembled WGS sequence"/>
</dbReference>
<reference evidence="3 4" key="1">
    <citation type="journal article" date="2016" name="Int. J. Syst. Evol. Microbiol.">
        <title>Pontibacter aydingkolensis sp. nov., isolated from soil of a salt lake.</title>
        <authorList>
            <person name="Osman G."/>
            <person name="Zhang T."/>
            <person name="Lou K."/>
            <person name="Gao Y."/>
            <person name="Chang W."/>
            <person name="Lin Q."/>
            <person name="Yang H.M."/>
            <person name="Huo X.D."/>
            <person name="Wang N."/>
        </authorList>
    </citation>
    <scope>NUCLEOTIDE SEQUENCE [LARGE SCALE GENOMIC DNA]</scope>
    <source>
        <strain evidence="3 4">KACC 19255</strain>
    </source>
</reference>
<evidence type="ECO:0000259" key="2">
    <source>
        <dbReference type="Pfam" id="PF13568"/>
    </source>
</evidence>
<organism evidence="3 4">
    <name type="scientific">Pontibacter aydingkolensis</name>
    <dbReference type="NCBI Taxonomy" id="1911536"/>
    <lineage>
        <taxon>Bacteria</taxon>
        <taxon>Pseudomonadati</taxon>
        <taxon>Bacteroidota</taxon>
        <taxon>Cytophagia</taxon>
        <taxon>Cytophagales</taxon>
        <taxon>Hymenobacteraceae</taxon>
        <taxon>Pontibacter</taxon>
    </lineage>
</organism>
<evidence type="ECO:0000256" key="1">
    <source>
        <dbReference type="SAM" id="SignalP"/>
    </source>
</evidence>
<name>A0ABS7CXA0_9BACT</name>